<reference evidence="5" key="2">
    <citation type="submission" date="2021-12" db="EMBL/GenBank/DDBJ databases">
        <title>Resequencing data analysis of finger millet.</title>
        <authorList>
            <person name="Hatakeyama M."/>
            <person name="Aluri S."/>
            <person name="Balachadran M.T."/>
            <person name="Sivarajan S.R."/>
            <person name="Poveda L."/>
            <person name="Shimizu-Inatsugi R."/>
            <person name="Schlapbach R."/>
            <person name="Sreeman S.M."/>
            <person name="Shimizu K.K."/>
        </authorList>
    </citation>
    <scope>NUCLEOTIDE SEQUENCE</scope>
</reference>
<dbReference type="PANTHER" id="PTHR26379:SF438">
    <property type="entry name" value="OS08G0128700 PROTEIN"/>
    <property type="match status" value="1"/>
</dbReference>
<dbReference type="SUPFAM" id="SSF49599">
    <property type="entry name" value="TRAF domain-like"/>
    <property type="match status" value="1"/>
</dbReference>
<dbReference type="Pfam" id="PF22486">
    <property type="entry name" value="MATH_2"/>
    <property type="match status" value="1"/>
</dbReference>
<protein>
    <submittedName>
        <fullName evidence="5">Uncharacterized protein</fullName>
    </submittedName>
</protein>
<dbReference type="CDD" id="cd18280">
    <property type="entry name" value="BTB_POZ_BPM_plant"/>
    <property type="match status" value="1"/>
</dbReference>
<comment type="similarity">
    <text evidence="2">Belongs to the Tdpoz family.</text>
</comment>
<dbReference type="Proteomes" id="UP001054889">
    <property type="component" value="Unassembled WGS sequence"/>
</dbReference>
<dbReference type="InterPro" id="IPR002083">
    <property type="entry name" value="MATH/TRAF_dom"/>
</dbReference>
<dbReference type="SUPFAM" id="SSF54695">
    <property type="entry name" value="POZ domain"/>
    <property type="match status" value="1"/>
</dbReference>
<dbReference type="GO" id="GO:0016567">
    <property type="term" value="P:protein ubiquitination"/>
    <property type="evidence" value="ECO:0007669"/>
    <property type="project" value="InterPro"/>
</dbReference>
<feature type="domain" description="BTB" evidence="3">
    <location>
        <begin position="172"/>
        <end position="237"/>
    </location>
</feature>
<evidence type="ECO:0000259" key="4">
    <source>
        <dbReference type="PROSITE" id="PS50144"/>
    </source>
</evidence>
<accession>A0AAV5FPA5</accession>
<sequence length="346" mass="38934">MVHGSKVFEIIGYSKLRGTGKRCISSGTFSVGGSDTWCIRFYPNGNKKDDYHDAYIAVYLEYTGVFMVQASCVFSLVDRTTRLSTPVLKIEPRIFDSGHLFSTIVPETSKFLKRSELEARYLKNDNLKIECTICIIRDPQIATSEIQNSIKVPPSDIEPNLGKLLLKAEEGRDVTFSVGGETFTAHRAVLALRSPVFRAELFGPMREGSAHEIVVTIEDMHPDVFRALLYFLYTDSLPDFDSQYGKAKSEMIRHLLVAADRYAVDRLKLICQNILCQNLDVENVATTLALSCQHSCDKLKDICLKYLSTSNVMDAVVETQGYKNLKDTCPALVVDVLEEVQRFRKT</sequence>
<evidence type="ECO:0000313" key="5">
    <source>
        <dbReference type="EMBL" id="GJN36679.1"/>
    </source>
</evidence>
<dbReference type="PANTHER" id="PTHR26379">
    <property type="entry name" value="BTB/POZ AND MATH DOMAIN-CONTAINING PROTEIN 1"/>
    <property type="match status" value="1"/>
</dbReference>
<dbReference type="InterPro" id="IPR011333">
    <property type="entry name" value="SKP1/BTB/POZ_sf"/>
</dbReference>
<name>A0AAV5FPA5_ELECO</name>
<dbReference type="EMBL" id="BQKI01000090">
    <property type="protein sequence ID" value="GJN36679.1"/>
    <property type="molecule type" value="Genomic_DNA"/>
</dbReference>
<dbReference type="SMART" id="SM00225">
    <property type="entry name" value="BTB"/>
    <property type="match status" value="1"/>
</dbReference>
<dbReference type="InterPro" id="IPR056423">
    <property type="entry name" value="BACK_BPM_SPOP"/>
</dbReference>
<dbReference type="PROSITE" id="PS50097">
    <property type="entry name" value="BTB"/>
    <property type="match status" value="1"/>
</dbReference>
<dbReference type="Gene3D" id="2.60.210.10">
    <property type="entry name" value="Apoptosis, Tumor Necrosis Factor Receptor Associated Protein 2, Chain A"/>
    <property type="match status" value="1"/>
</dbReference>
<dbReference type="InterPro" id="IPR045005">
    <property type="entry name" value="BPM1-6"/>
</dbReference>
<comment type="pathway">
    <text evidence="1">Protein modification; protein ubiquitination.</text>
</comment>
<dbReference type="Pfam" id="PF00651">
    <property type="entry name" value="BTB"/>
    <property type="match status" value="1"/>
</dbReference>
<gene>
    <name evidence="5" type="primary">gb25562</name>
    <name evidence="5" type="ORF">PR202_gb25562</name>
</gene>
<proteinExistence type="inferred from homology"/>
<dbReference type="PROSITE" id="PS50144">
    <property type="entry name" value="MATH"/>
    <property type="match status" value="1"/>
</dbReference>
<dbReference type="Pfam" id="PF24570">
    <property type="entry name" value="BACK_BPM_SPOP"/>
    <property type="match status" value="1"/>
</dbReference>
<organism evidence="5 6">
    <name type="scientific">Eleusine coracana subsp. coracana</name>
    <dbReference type="NCBI Taxonomy" id="191504"/>
    <lineage>
        <taxon>Eukaryota</taxon>
        <taxon>Viridiplantae</taxon>
        <taxon>Streptophyta</taxon>
        <taxon>Embryophyta</taxon>
        <taxon>Tracheophyta</taxon>
        <taxon>Spermatophyta</taxon>
        <taxon>Magnoliopsida</taxon>
        <taxon>Liliopsida</taxon>
        <taxon>Poales</taxon>
        <taxon>Poaceae</taxon>
        <taxon>PACMAD clade</taxon>
        <taxon>Chloridoideae</taxon>
        <taxon>Cynodonteae</taxon>
        <taxon>Eleusininae</taxon>
        <taxon>Eleusine</taxon>
    </lineage>
</organism>
<evidence type="ECO:0000259" key="3">
    <source>
        <dbReference type="PROSITE" id="PS50097"/>
    </source>
</evidence>
<dbReference type="Gene3D" id="1.25.40.420">
    <property type="match status" value="1"/>
</dbReference>
<keyword evidence="6" id="KW-1185">Reference proteome</keyword>
<evidence type="ECO:0000256" key="2">
    <source>
        <dbReference type="ARBA" id="ARBA00010846"/>
    </source>
</evidence>
<feature type="domain" description="MATH" evidence="4">
    <location>
        <begin position="3"/>
        <end position="133"/>
    </location>
</feature>
<dbReference type="AlphaFoldDB" id="A0AAV5FPA5"/>
<dbReference type="InterPro" id="IPR008974">
    <property type="entry name" value="TRAF-like"/>
</dbReference>
<comment type="caution">
    <text evidence="5">The sequence shown here is derived from an EMBL/GenBank/DDBJ whole genome shotgun (WGS) entry which is preliminary data.</text>
</comment>
<evidence type="ECO:0000256" key="1">
    <source>
        <dbReference type="ARBA" id="ARBA00004906"/>
    </source>
</evidence>
<evidence type="ECO:0000313" key="6">
    <source>
        <dbReference type="Proteomes" id="UP001054889"/>
    </source>
</evidence>
<dbReference type="InterPro" id="IPR000210">
    <property type="entry name" value="BTB/POZ_dom"/>
</dbReference>
<reference evidence="5" key="1">
    <citation type="journal article" date="2018" name="DNA Res.">
        <title>Multiple hybrid de novo genome assembly of finger millet, an orphan allotetraploid crop.</title>
        <authorList>
            <person name="Hatakeyama M."/>
            <person name="Aluri S."/>
            <person name="Balachadran M.T."/>
            <person name="Sivarajan S.R."/>
            <person name="Patrignani A."/>
            <person name="Gruter S."/>
            <person name="Poveda L."/>
            <person name="Shimizu-Inatsugi R."/>
            <person name="Baeten J."/>
            <person name="Francoijs K.J."/>
            <person name="Nataraja K.N."/>
            <person name="Reddy Y.A.N."/>
            <person name="Phadnis S."/>
            <person name="Ravikumar R.L."/>
            <person name="Schlapbach R."/>
            <person name="Sreeman S.M."/>
            <person name="Shimizu K.K."/>
        </authorList>
    </citation>
    <scope>NUCLEOTIDE SEQUENCE</scope>
</reference>
<dbReference type="CDD" id="cd00121">
    <property type="entry name" value="MATH"/>
    <property type="match status" value="1"/>
</dbReference>
<dbReference type="Gene3D" id="3.30.710.10">
    <property type="entry name" value="Potassium Channel Kv1.1, Chain A"/>
    <property type="match status" value="1"/>
</dbReference>